<dbReference type="RefSeq" id="WP_015537717.1">
    <property type="nucleotide sequence ID" value="NC_021020.1"/>
</dbReference>
<protein>
    <submittedName>
        <fullName evidence="2">Uncharacterized protein</fullName>
    </submittedName>
</protein>
<dbReference type="HOGENOM" id="CLU_1308592_0_0_9"/>
<feature type="transmembrane region" description="Helical" evidence="1">
    <location>
        <begin position="107"/>
        <end position="125"/>
    </location>
</feature>
<feature type="transmembrane region" description="Helical" evidence="1">
    <location>
        <begin position="153"/>
        <end position="176"/>
    </location>
</feature>
<keyword evidence="1" id="KW-0812">Transmembrane</keyword>
<evidence type="ECO:0000313" key="2">
    <source>
        <dbReference type="EMBL" id="CBL02148.1"/>
    </source>
</evidence>
<reference evidence="2 3" key="1">
    <citation type="submission" date="2010-03" db="EMBL/GenBank/DDBJ databases">
        <title>The genome sequence of Faecalibacterium prausnitzii SL3/3.</title>
        <authorList>
            <consortium name="metaHIT consortium -- http://www.metahit.eu/"/>
            <person name="Pajon A."/>
            <person name="Turner K."/>
            <person name="Parkhill J."/>
            <person name="Duncan S."/>
            <person name="Flint H."/>
        </authorList>
    </citation>
    <scope>NUCLEOTIDE SEQUENCE [LARGE SCALE GENOMIC DNA]</scope>
    <source>
        <strain evidence="2 3">SL3/3</strain>
    </source>
</reference>
<proteinExistence type="predicted"/>
<dbReference type="AlphaFoldDB" id="D4KBD5"/>
<dbReference type="Proteomes" id="UP000007059">
    <property type="component" value="Chromosome"/>
</dbReference>
<evidence type="ECO:0000313" key="3">
    <source>
        <dbReference type="Proteomes" id="UP000007059"/>
    </source>
</evidence>
<organism evidence="2 3">
    <name type="scientific">Faecalibacterium prausnitzii SL3/3</name>
    <dbReference type="NCBI Taxonomy" id="657322"/>
    <lineage>
        <taxon>Bacteria</taxon>
        <taxon>Bacillati</taxon>
        <taxon>Bacillota</taxon>
        <taxon>Clostridia</taxon>
        <taxon>Eubacteriales</taxon>
        <taxon>Oscillospiraceae</taxon>
        <taxon>Faecalibacterium</taxon>
    </lineage>
</organism>
<sequence>MNLRQFIKGHWSALIGGCLVLLLEVIQETGHVEIPLIGSQKGLNVLFLILSFLEVLSVWNYRIDSDVRHTALLQICLIACEAYIINIDVFSNSIQKWSDFIESGWNLTWIICGIFELSLISGHLGKGNRVMLKIIRETADSFRAIWKSHKPELCDLLLIILAFLLTVVFFVCLGAVHQDNRIEITNLNDILLLFKTGIEVATNELDIFNW</sequence>
<dbReference type="KEGG" id="fpa:FPR_19240"/>
<evidence type="ECO:0000256" key="1">
    <source>
        <dbReference type="SAM" id="Phobius"/>
    </source>
</evidence>
<name>D4KBD5_9FIRM</name>
<dbReference type="EMBL" id="FP929046">
    <property type="protein sequence ID" value="CBL02148.1"/>
    <property type="molecule type" value="Genomic_DNA"/>
</dbReference>
<keyword evidence="1" id="KW-1133">Transmembrane helix</keyword>
<reference evidence="2 3" key="2">
    <citation type="submission" date="2010-03" db="EMBL/GenBank/DDBJ databases">
        <authorList>
            <person name="Pajon A."/>
        </authorList>
    </citation>
    <scope>NUCLEOTIDE SEQUENCE [LARGE SCALE GENOMIC DNA]</scope>
    <source>
        <strain evidence="2 3">SL3/3</strain>
    </source>
</reference>
<accession>D4KBD5</accession>
<feature type="transmembrane region" description="Helical" evidence="1">
    <location>
        <begin position="43"/>
        <end position="59"/>
    </location>
</feature>
<feature type="transmembrane region" description="Helical" evidence="1">
    <location>
        <begin position="71"/>
        <end position="87"/>
    </location>
</feature>
<gene>
    <name evidence="2" type="ORF">FPR_19240</name>
</gene>
<keyword evidence="1" id="KW-0472">Membrane</keyword>